<dbReference type="InterPro" id="IPR011993">
    <property type="entry name" value="PH-like_dom_sf"/>
</dbReference>
<dbReference type="PANTHER" id="PTHR13128">
    <property type="entry name" value="VACUOLAR PROTEIN-SORTING-ASSOCIATED PROTEIN 36"/>
    <property type="match status" value="1"/>
</dbReference>
<keyword evidence="13" id="KW-1185">Reference proteome</keyword>
<evidence type="ECO:0000256" key="4">
    <source>
        <dbReference type="ARBA" id="ARBA00022753"/>
    </source>
</evidence>
<dbReference type="InParanoid" id="A0A1V8SU09"/>
<sequence>MFLRQLDLTPALRPSLYDDETLLFVQDAVGLYEGKFKIANYQIGHVYLTSHRICYVDNVEPRTYSIAVNLKDVDHTEFYAGFLKSSAKITLFPKTPKNALRSPVPKYASPSDALVRPGNSPARSHAPSPAPAPARDINATWICPICGFSNAVPTNFDPATANQHTKLPACQACGIPPPLVHMVKAAIAAISNRPAHSSSKTGALSNGTNGRGSFDVSSANASDEIICPRCTFGNHASLSTCEICGASLTAMNNRHSQLIGDSIARPESPGPTLGGESIIGNDTIETIKFSFRAGGEKVMLERLNEALVQRKWLLQSAPPVPKPGLANTNGSISDLYSTPPPPQRVVGIAGLERRGAELRKNNQTVIGSAFEDLEALMTSAKEVIAMAEQFRSQNASSDSVTPEARALLTDSASALGLSTTRDMLGTGSSSETLYITELARNLAEFLTDDRRGVLRREGGIISLVDLWAVFNRLRNGIELVSPFDFEKAANMWETLHLPIRLRQFKSGLLVVQDRSRTDERTIAALLSWLRQLVPPQLSSDGFEQLPPAVPAGLGFGHGATAQETAERFSWSVGVAAEELEMAEDTGALCRDQSLDGTRYWENCFEDFVVALGLKVPSAASVEQMETDQIMKNLESMGF</sequence>
<dbReference type="InterPro" id="IPR021648">
    <property type="entry name" value="GLUE_dom"/>
</dbReference>
<evidence type="ECO:0000256" key="7">
    <source>
        <dbReference type="ARBA" id="ARBA00022927"/>
    </source>
</evidence>
<keyword evidence="5" id="KW-0863">Zinc-finger</keyword>
<dbReference type="GO" id="GO:0031902">
    <property type="term" value="C:late endosome membrane"/>
    <property type="evidence" value="ECO:0007669"/>
    <property type="project" value="UniProtKB-UniRule"/>
</dbReference>
<dbReference type="AlphaFoldDB" id="A0A1V8SU09"/>
<comment type="caution">
    <text evidence="12">The sequence shown here is derived from an EMBL/GenBank/DDBJ whole genome shotgun (WGS) entry which is preliminary data.</text>
</comment>
<feature type="domain" description="GLUE N-terminal" evidence="11">
    <location>
        <begin position="6"/>
        <end position="319"/>
    </location>
</feature>
<dbReference type="Pfam" id="PF11605">
    <property type="entry name" value="Vps36_ESCRT-II"/>
    <property type="match status" value="1"/>
</dbReference>
<keyword evidence="3" id="KW-0479">Metal-binding</keyword>
<dbReference type="InterPro" id="IPR040608">
    <property type="entry name" value="Snf8/Vps36"/>
</dbReference>
<dbReference type="GO" id="GO:0043130">
    <property type="term" value="F:ubiquitin binding"/>
    <property type="evidence" value="ECO:0007669"/>
    <property type="project" value="UniProtKB-UniRule"/>
</dbReference>
<dbReference type="Gene3D" id="2.30.30.380">
    <property type="entry name" value="Zn-finger domain of Sec23/24"/>
    <property type="match status" value="1"/>
</dbReference>
<dbReference type="STRING" id="1507870.A0A1V8SU09"/>
<keyword evidence="9" id="KW-0963">Cytoplasm</keyword>
<protein>
    <recommendedName>
        <fullName evidence="9">Vacuolar protein-sorting-associated protein 36</fullName>
    </recommendedName>
    <alternativeName>
        <fullName evidence="9">ESCRT-II complex subunit VPS36</fullName>
    </alternativeName>
</protein>
<gene>
    <name evidence="12" type="ORF">B0A48_12204</name>
</gene>
<dbReference type="SUPFAM" id="SSF50729">
    <property type="entry name" value="PH domain-like"/>
    <property type="match status" value="1"/>
</dbReference>
<keyword evidence="8" id="KW-0175">Coiled coil</keyword>
<name>A0A1V8SU09_9PEZI</name>
<dbReference type="InterPro" id="IPR036388">
    <property type="entry name" value="WH-like_DNA-bd_sf"/>
</dbReference>
<dbReference type="FunFam" id="1.10.10.10:FF:000165">
    <property type="entry name" value="Vacuolar protein sorting protein (Vps36)"/>
    <property type="match status" value="1"/>
</dbReference>
<dbReference type="Proteomes" id="UP000192596">
    <property type="component" value="Unassembled WGS sequence"/>
</dbReference>
<evidence type="ECO:0000313" key="12">
    <source>
        <dbReference type="EMBL" id="OQO02675.1"/>
    </source>
</evidence>
<evidence type="ECO:0000256" key="1">
    <source>
        <dbReference type="ARBA" id="ARBA00009697"/>
    </source>
</evidence>
<comment type="subunit">
    <text evidence="9">Component of the endosomal sorting complex required for transport II (ESCRT-II).</text>
</comment>
<evidence type="ECO:0000313" key="13">
    <source>
        <dbReference type="Proteomes" id="UP000192596"/>
    </source>
</evidence>
<evidence type="ECO:0000256" key="2">
    <source>
        <dbReference type="ARBA" id="ARBA00022448"/>
    </source>
</evidence>
<evidence type="ECO:0000256" key="3">
    <source>
        <dbReference type="ARBA" id="ARBA00022723"/>
    </source>
</evidence>
<keyword evidence="6" id="KW-0862">Zinc</keyword>
<dbReference type="InterPro" id="IPR001876">
    <property type="entry name" value="Znf_RanBP2"/>
</dbReference>
<comment type="subcellular location">
    <subcellularLocation>
        <location evidence="9">Cytoplasm</location>
    </subcellularLocation>
    <subcellularLocation>
        <location evidence="9">Endosome</location>
    </subcellularLocation>
</comment>
<accession>A0A1V8SU09</accession>
<dbReference type="Gene3D" id="6.10.140.260">
    <property type="match status" value="1"/>
</dbReference>
<dbReference type="InterPro" id="IPR037855">
    <property type="entry name" value="Vps36"/>
</dbReference>
<dbReference type="FunCoup" id="A0A1V8SU09">
    <property type="interactions" value="121"/>
</dbReference>
<comment type="similarity">
    <text evidence="1 9">Belongs to the VPS36 family.</text>
</comment>
<evidence type="ECO:0000256" key="6">
    <source>
        <dbReference type="ARBA" id="ARBA00022833"/>
    </source>
</evidence>
<dbReference type="Gene3D" id="2.30.29.30">
    <property type="entry name" value="Pleckstrin-homology domain (PH domain)/Phosphotyrosine-binding domain (PTB)"/>
    <property type="match status" value="2"/>
</dbReference>
<keyword evidence="2 9" id="KW-0813">Transport</keyword>
<dbReference type="OrthoDB" id="271448at2759"/>
<dbReference type="Gene3D" id="1.10.10.10">
    <property type="entry name" value="Winged helix-like DNA-binding domain superfamily/Winged helix DNA-binding domain"/>
    <property type="match status" value="2"/>
</dbReference>
<feature type="region of interest" description="Disordered" evidence="10">
    <location>
        <begin position="107"/>
        <end position="132"/>
    </location>
</feature>
<evidence type="ECO:0000256" key="5">
    <source>
        <dbReference type="ARBA" id="ARBA00022771"/>
    </source>
</evidence>
<keyword evidence="7 9" id="KW-0653">Protein transport</keyword>
<dbReference type="SMART" id="SM00547">
    <property type="entry name" value="ZnF_RBZ"/>
    <property type="match status" value="2"/>
</dbReference>
<dbReference type="EMBL" id="NAJO01000027">
    <property type="protein sequence ID" value="OQO02675.1"/>
    <property type="molecule type" value="Genomic_DNA"/>
</dbReference>
<organism evidence="12 13">
    <name type="scientific">Cryoendolithus antarcticus</name>
    <dbReference type="NCBI Taxonomy" id="1507870"/>
    <lineage>
        <taxon>Eukaryota</taxon>
        <taxon>Fungi</taxon>
        <taxon>Dikarya</taxon>
        <taxon>Ascomycota</taxon>
        <taxon>Pezizomycotina</taxon>
        <taxon>Dothideomycetes</taxon>
        <taxon>Dothideomycetidae</taxon>
        <taxon>Cladosporiales</taxon>
        <taxon>Cladosporiaceae</taxon>
        <taxon>Cryoendolithus</taxon>
    </lineage>
</organism>
<proteinExistence type="inferred from homology"/>
<comment type="function">
    <text evidence="9">Component of the ESCRT-II complex (endosomal sorting complex required for transport II), which is required for multivesicular body (MVB) formation and sorting of endosomal cargo proteins into MVBs.</text>
</comment>
<dbReference type="InterPro" id="IPR036443">
    <property type="entry name" value="Znf_RanBP2_sf"/>
</dbReference>
<dbReference type="SUPFAM" id="SSF46785">
    <property type="entry name" value="Winged helix' DNA-binding domain"/>
    <property type="match status" value="1"/>
</dbReference>
<dbReference type="Pfam" id="PF04157">
    <property type="entry name" value="EAP30"/>
    <property type="match status" value="1"/>
</dbReference>
<dbReference type="SUPFAM" id="SSF90209">
    <property type="entry name" value="Ran binding protein zinc finger-like"/>
    <property type="match status" value="1"/>
</dbReference>
<evidence type="ECO:0000259" key="11">
    <source>
        <dbReference type="PROSITE" id="PS51495"/>
    </source>
</evidence>
<reference evidence="13" key="1">
    <citation type="submission" date="2017-03" db="EMBL/GenBank/DDBJ databases">
        <title>Genomes of endolithic fungi from Antarctica.</title>
        <authorList>
            <person name="Coleine C."/>
            <person name="Masonjones S."/>
            <person name="Stajich J.E."/>
        </authorList>
    </citation>
    <scope>NUCLEOTIDE SEQUENCE [LARGE SCALE GENOMIC DNA]</scope>
    <source>
        <strain evidence="13">CCFEE 5527</strain>
    </source>
</reference>
<dbReference type="PROSITE" id="PS00202">
    <property type="entry name" value="RUBREDOXIN"/>
    <property type="match status" value="1"/>
</dbReference>
<dbReference type="GO" id="GO:0000814">
    <property type="term" value="C:ESCRT II complex"/>
    <property type="evidence" value="ECO:0007669"/>
    <property type="project" value="UniProtKB-UniRule"/>
</dbReference>
<evidence type="ECO:0000256" key="9">
    <source>
        <dbReference type="RuleBase" id="RU367095"/>
    </source>
</evidence>
<dbReference type="PROSITE" id="PS51495">
    <property type="entry name" value="GLUE"/>
    <property type="match status" value="1"/>
</dbReference>
<dbReference type="Pfam" id="PF16988">
    <property type="entry name" value="Vps36-NZF-N"/>
    <property type="match status" value="1"/>
</dbReference>
<dbReference type="GO" id="GO:0043328">
    <property type="term" value="P:protein transport to vacuole involved in ubiquitin-dependent protein catabolic process via the multivesicular body sorting pathway"/>
    <property type="evidence" value="ECO:0007669"/>
    <property type="project" value="UniProtKB-UniRule"/>
</dbReference>
<keyword evidence="4 9" id="KW-0967">Endosome</keyword>
<dbReference type="InterPro" id="IPR031558">
    <property type="entry name" value="Vps36-NZF-N"/>
</dbReference>
<evidence type="ECO:0000256" key="8">
    <source>
        <dbReference type="ARBA" id="ARBA00023054"/>
    </source>
</evidence>
<evidence type="ECO:0000256" key="10">
    <source>
        <dbReference type="SAM" id="MobiDB-lite"/>
    </source>
</evidence>
<dbReference type="GO" id="GO:0008270">
    <property type="term" value="F:zinc ion binding"/>
    <property type="evidence" value="ECO:0007669"/>
    <property type="project" value="UniProtKB-KW"/>
</dbReference>
<dbReference type="GO" id="GO:0032266">
    <property type="term" value="F:phosphatidylinositol-3-phosphate binding"/>
    <property type="evidence" value="ECO:0007669"/>
    <property type="project" value="UniProtKB-UniRule"/>
</dbReference>
<dbReference type="PANTHER" id="PTHR13128:SF12">
    <property type="entry name" value="VACUOLAR PROTEIN-SORTING-ASSOCIATED PROTEIN 36"/>
    <property type="match status" value="1"/>
</dbReference>
<dbReference type="InterPro" id="IPR018527">
    <property type="entry name" value="Rubredoxin_Fe_BS"/>
</dbReference>
<dbReference type="FunFam" id="1.10.10.10:FF:000527">
    <property type="entry name" value="Vacuolar protein sorting protein (Vps36), putative"/>
    <property type="match status" value="1"/>
</dbReference>
<dbReference type="InterPro" id="IPR036390">
    <property type="entry name" value="WH_DNA-bd_sf"/>
</dbReference>